<comment type="catalytic activity">
    <reaction evidence="8 9">
        <text>diphthine-[translation elongation factor 2] + NH4(+) + ATP = diphthamide-[translation elongation factor 2] + AMP + diphosphate + H(+)</text>
        <dbReference type="Rhea" id="RHEA:19753"/>
        <dbReference type="Rhea" id="RHEA-COMP:10172"/>
        <dbReference type="Rhea" id="RHEA-COMP:10174"/>
        <dbReference type="ChEBI" id="CHEBI:15378"/>
        <dbReference type="ChEBI" id="CHEBI:16692"/>
        <dbReference type="ChEBI" id="CHEBI:28938"/>
        <dbReference type="ChEBI" id="CHEBI:30616"/>
        <dbReference type="ChEBI" id="CHEBI:33019"/>
        <dbReference type="ChEBI" id="CHEBI:82696"/>
        <dbReference type="ChEBI" id="CHEBI:456215"/>
        <dbReference type="EC" id="6.3.1.14"/>
    </reaction>
</comment>
<comment type="caution">
    <text evidence="11">The sequence shown here is derived from an EMBL/GenBank/DDBJ whole genome shotgun (WGS) entry which is preliminary data.</text>
</comment>
<feature type="domain" description="Diphthamide synthase" evidence="10">
    <location>
        <begin position="54"/>
        <end position="256"/>
    </location>
</feature>
<protein>
    <recommendedName>
        <fullName evidence="4 9">Diphthine--ammonia ligase</fullName>
        <ecNumber evidence="3 9">6.3.1.14</ecNumber>
    </recommendedName>
</protein>
<dbReference type="Gene3D" id="3.40.50.620">
    <property type="entry name" value="HUPs"/>
    <property type="match status" value="1"/>
</dbReference>
<dbReference type="PANTHER" id="PTHR12196:SF2">
    <property type="entry name" value="DIPHTHINE--AMMONIA LIGASE"/>
    <property type="match status" value="1"/>
</dbReference>
<dbReference type="SUPFAM" id="SSF52402">
    <property type="entry name" value="Adenine nucleotide alpha hydrolases-like"/>
    <property type="match status" value="1"/>
</dbReference>
<dbReference type="FunFam" id="3.40.50.620:FF:000145">
    <property type="entry name" value="ATP-binding domain containing protein"/>
    <property type="match status" value="1"/>
</dbReference>
<dbReference type="EMBL" id="CAJNOC010002069">
    <property type="protein sequence ID" value="CAF0910587.1"/>
    <property type="molecule type" value="Genomic_DNA"/>
</dbReference>
<evidence type="ECO:0000259" key="10">
    <source>
        <dbReference type="Pfam" id="PF01902"/>
    </source>
</evidence>
<comment type="similarity">
    <text evidence="2 9">Belongs to the Diphthine--ammonia ligase family.</text>
</comment>
<organism evidence="11 12">
    <name type="scientific">Brachionus calyciflorus</name>
    <dbReference type="NCBI Taxonomy" id="104777"/>
    <lineage>
        <taxon>Eukaryota</taxon>
        <taxon>Metazoa</taxon>
        <taxon>Spiralia</taxon>
        <taxon>Gnathifera</taxon>
        <taxon>Rotifera</taxon>
        <taxon>Eurotatoria</taxon>
        <taxon>Monogononta</taxon>
        <taxon>Pseudotrocha</taxon>
        <taxon>Ploima</taxon>
        <taxon>Brachionidae</taxon>
        <taxon>Brachionus</taxon>
    </lineage>
</organism>
<evidence type="ECO:0000256" key="9">
    <source>
        <dbReference type="PIRNR" id="PIRNR039123"/>
    </source>
</evidence>
<keyword evidence="12" id="KW-1185">Reference proteome</keyword>
<dbReference type="InterPro" id="IPR014729">
    <property type="entry name" value="Rossmann-like_a/b/a_fold"/>
</dbReference>
<dbReference type="InterPro" id="IPR002761">
    <property type="entry name" value="Diphthami_syn_dom"/>
</dbReference>
<comment type="pathway">
    <text evidence="1 9">Protein modification; peptidyl-diphthamide biosynthesis.</text>
</comment>
<dbReference type="PIRSF" id="PIRSF039123">
    <property type="entry name" value="Diphthamide_synthase"/>
    <property type="match status" value="1"/>
</dbReference>
<dbReference type="GO" id="GO:0017183">
    <property type="term" value="P:protein histidyl modification to diphthamide"/>
    <property type="evidence" value="ECO:0007669"/>
    <property type="project" value="UniProtKB-UniPathway"/>
</dbReference>
<comment type="function">
    <text evidence="9">Amidase that catalyzes the last step of diphthamide biosynthesis using ammonium and ATP.</text>
</comment>
<dbReference type="AlphaFoldDB" id="A0A814AC42"/>
<gene>
    <name evidence="11" type="ORF">OXX778_LOCUS11881</name>
</gene>
<dbReference type="UniPathway" id="UPA00559"/>
<evidence type="ECO:0000256" key="1">
    <source>
        <dbReference type="ARBA" id="ARBA00005156"/>
    </source>
</evidence>
<dbReference type="EC" id="6.3.1.14" evidence="3 9"/>
<evidence type="ECO:0000256" key="3">
    <source>
        <dbReference type="ARBA" id="ARBA00012089"/>
    </source>
</evidence>
<dbReference type="OrthoDB" id="686384at2759"/>
<name>A0A814AC42_9BILA</name>
<dbReference type="Proteomes" id="UP000663879">
    <property type="component" value="Unassembled WGS sequence"/>
</dbReference>
<dbReference type="InterPro" id="IPR030662">
    <property type="entry name" value="DPH6/MJ0570"/>
</dbReference>
<dbReference type="FunFam" id="3.90.1490.10:FF:000001">
    <property type="entry name" value="Diphthine--ammonia ligase"/>
    <property type="match status" value="1"/>
</dbReference>
<evidence type="ECO:0000313" key="12">
    <source>
        <dbReference type="Proteomes" id="UP000663879"/>
    </source>
</evidence>
<evidence type="ECO:0000256" key="4">
    <source>
        <dbReference type="ARBA" id="ARBA00018426"/>
    </source>
</evidence>
<evidence type="ECO:0000256" key="2">
    <source>
        <dbReference type="ARBA" id="ARBA00008496"/>
    </source>
</evidence>
<evidence type="ECO:0000256" key="5">
    <source>
        <dbReference type="ARBA" id="ARBA00022598"/>
    </source>
</evidence>
<dbReference type="NCBIfam" id="TIGR00290">
    <property type="entry name" value="MJ0570_dom"/>
    <property type="match status" value="1"/>
</dbReference>
<dbReference type="GO" id="GO:0017178">
    <property type="term" value="F:diphthine-ammonia ligase activity"/>
    <property type="evidence" value="ECO:0007669"/>
    <property type="project" value="UniProtKB-UniRule"/>
</dbReference>
<evidence type="ECO:0000256" key="8">
    <source>
        <dbReference type="ARBA" id="ARBA00048108"/>
    </source>
</evidence>
<dbReference type="CDD" id="cd01994">
    <property type="entry name" value="AANH_PF0828-like"/>
    <property type="match status" value="1"/>
</dbReference>
<evidence type="ECO:0000313" key="11">
    <source>
        <dbReference type="EMBL" id="CAF0910587.1"/>
    </source>
</evidence>
<sequence>MKVIALVSGGKDSVFNMMECVKNGHEIVALVNLRPPNSQSIQNESNMESNGEVINELDSYMYQSVGNEMLDLYAEAMELPMYRAVIHGKVINTDLDYEPNDADEVEDLYKLLKNVKTELEEKNKCVIEGVSSGAILSTYQKNRVENICKRLNMTSLAYLWARNQSELLNEMIESDLNAILIKVACYGLEPEKHLGKTLKEIQPHLLKLEKEFGANVCGEGGEYESFTLDCPLFKKRKIVIDEYELKIHSNDAFAKVGYLIFKKFHLENK</sequence>
<evidence type="ECO:0000256" key="7">
    <source>
        <dbReference type="ARBA" id="ARBA00022840"/>
    </source>
</evidence>
<dbReference type="Pfam" id="PF01902">
    <property type="entry name" value="Diphthami_syn_2"/>
    <property type="match status" value="1"/>
</dbReference>
<dbReference type="Gene3D" id="3.90.1490.10">
    <property type="entry name" value="putative n-type atp pyrophosphatase, domain 2"/>
    <property type="match status" value="1"/>
</dbReference>
<accession>A0A814AC42</accession>
<keyword evidence="5 9" id="KW-0436">Ligase</keyword>
<dbReference type="GO" id="GO:0005524">
    <property type="term" value="F:ATP binding"/>
    <property type="evidence" value="ECO:0007669"/>
    <property type="project" value="UniProtKB-UniRule"/>
</dbReference>
<keyword evidence="7 9" id="KW-0067">ATP-binding</keyword>
<evidence type="ECO:0000256" key="6">
    <source>
        <dbReference type="ARBA" id="ARBA00022741"/>
    </source>
</evidence>
<proteinExistence type="inferred from homology"/>
<reference evidence="11" key="1">
    <citation type="submission" date="2021-02" db="EMBL/GenBank/DDBJ databases">
        <authorList>
            <person name="Nowell W R."/>
        </authorList>
    </citation>
    <scope>NUCLEOTIDE SEQUENCE</scope>
    <source>
        <strain evidence="11">Ploen Becks lab</strain>
    </source>
</reference>
<keyword evidence="6 9" id="KW-0547">Nucleotide-binding</keyword>
<dbReference type="PANTHER" id="PTHR12196">
    <property type="entry name" value="DOMAIN OF UNKNOWN FUNCTION 71 DUF71 -CONTAINING PROTEIN"/>
    <property type="match status" value="1"/>
</dbReference>